<gene>
    <name evidence="2" type="ORF">g.30601</name>
</gene>
<reference evidence="2" key="1">
    <citation type="submission" date="2015-11" db="EMBL/GenBank/DDBJ databases">
        <title>De novo transcriptome assembly of four potential Pierce s Disease insect vectors from Arizona vineyards.</title>
        <authorList>
            <person name="Tassone E.E."/>
        </authorList>
    </citation>
    <scope>NUCLEOTIDE SEQUENCE</scope>
</reference>
<sequence>MSNEPKAIVEKERTKKTHWKSQSVGEVMQGEKNDRNGMADELPSFSQNRELWQRRANSQSHLNQQASAVGKELWDMRQKHTPDLVMDLPLVGTAESPGAKVGGGDSPTGPESPDMTTAAERFAKQNQCTLKKNTKSGSQSRQSSSSSQEGKDPESKVCDAPPPLQPKPQLKAKPQLMRKPVLTGHHPSPQLVRKDNTQTN</sequence>
<evidence type="ECO:0000256" key="1">
    <source>
        <dbReference type="SAM" id="MobiDB-lite"/>
    </source>
</evidence>
<organism evidence="2">
    <name type="scientific">Graphocephala atropunctata</name>
    <dbReference type="NCBI Taxonomy" id="36148"/>
    <lineage>
        <taxon>Eukaryota</taxon>
        <taxon>Metazoa</taxon>
        <taxon>Ecdysozoa</taxon>
        <taxon>Arthropoda</taxon>
        <taxon>Hexapoda</taxon>
        <taxon>Insecta</taxon>
        <taxon>Pterygota</taxon>
        <taxon>Neoptera</taxon>
        <taxon>Paraneoptera</taxon>
        <taxon>Hemiptera</taxon>
        <taxon>Auchenorrhyncha</taxon>
        <taxon>Membracoidea</taxon>
        <taxon>Cicadellidae</taxon>
        <taxon>Cicadellinae</taxon>
        <taxon>Cicadellini</taxon>
        <taxon>Graphocephala</taxon>
    </lineage>
</organism>
<feature type="compositionally biased region" description="Basic and acidic residues" evidence="1">
    <location>
        <begin position="29"/>
        <end position="38"/>
    </location>
</feature>
<feature type="compositionally biased region" description="Polar residues" evidence="1">
    <location>
        <begin position="44"/>
        <end position="67"/>
    </location>
</feature>
<protein>
    <submittedName>
        <fullName evidence="2">Uncharacterized protein</fullName>
    </submittedName>
</protein>
<feature type="compositionally biased region" description="Low complexity" evidence="1">
    <location>
        <begin position="136"/>
        <end position="148"/>
    </location>
</feature>
<accession>A0A1B6LYZ4</accession>
<dbReference type="AlphaFoldDB" id="A0A1B6LYZ4"/>
<feature type="compositionally biased region" description="Basic and acidic residues" evidence="1">
    <location>
        <begin position="72"/>
        <end position="82"/>
    </location>
</feature>
<dbReference type="EMBL" id="GEBQ01011071">
    <property type="protein sequence ID" value="JAT28906.1"/>
    <property type="molecule type" value="Transcribed_RNA"/>
</dbReference>
<feature type="region of interest" description="Disordered" evidence="1">
    <location>
        <begin position="1"/>
        <end position="200"/>
    </location>
</feature>
<evidence type="ECO:0000313" key="2">
    <source>
        <dbReference type="EMBL" id="JAT28906.1"/>
    </source>
</evidence>
<name>A0A1B6LYZ4_9HEMI</name>
<proteinExistence type="predicted"/>